<reference evidence="3" key="1">
    <citation type="journal article" date="2019" name="Int. J. Syst. Evol. Microbiol.">
        <title>The Global Catalogue of Microorganisms (GCM) 10K type strain sequencing project: providing services to taxonomists for standard genome sequencing and annotation.</title>
        <authorList>
            <consortium name="The Broad Institute Genomics Platform"/>
            <consortium name="The Broad Institute Genome Sequencing Center for Infectious Disease"/>
            <person name="Wu L."/>
            <person name="Ma J."/>
        </authorList>
    </citation>
    <scope>NUCLEOTIDE SEQUENCE [LARGE SCALE GENOMIC DNA]</scope>
    <source>
        <strain evidence="3">JCM 17938</strain>
    </source>
</reference>
<dbReference type="Pfam" id="PF03551">
    <property type="entry name" value="PadR"/>
    <property type="match status" value="1"/>
</dbReference>
<dbReference type="InterPro" id="IPR052509">
    <property type="entry name" value="Metal_resp_DNA-bind_regulator"/>
</dbReference>
<dbReference type="InterPro" id="IPR036388">
    <property type="entry name" value="WH-like_DNA-bd_sf"/>
</dbReference>
<gene>
    <name evidence="2" type="ORF">GCM10023195_25170</name>
</gene>
<dbReference type="InterPro" id="IPR036390">
    <property type="entry name" value="WH_DNA-bd_sf"/>
</dbReference>
<dbReference type="PANTHER" id="PTHR33169:SF26">
    <property type="entry name" value="CONSERVED PROTEIN"/>
    <property type="match status" value="1"/>
</dbReference>
<dbReference type="SUPFAM" id="SSF46785">
    <property type="entry name" value="Winged helix' DNA-binding domain"/>
    <property type="match status" value="1"/>
</dbReference>
<proteinExistence type="predicted"/>
<dbReference type="PANTHER" id="PTHR33169">
    <property type="entry name" value="PADR-FAMILY TRANSCRIPTIONAL REGULATOR"/>
    <property type="match status" value="1"/>
</dbReference>
<comment type="caution">
    <text evidence="2">The sequence shown here is derived from an EMBL/GenBank/DDBJ whole genome shotgun (WGS) entry which is preliminary data.</text>
</comment>
<keyword evidence="3" id="KW-1185">Reference proteome</keyword>
<evidence type="ECO:0000259" key="1">
    <source>
        <dbReference type="Pfam" id="PF03551"/>
    </source>
</evidence>
<feature type="domain" description="Transcription regulator PadR N-terminal" evidence="1">
    <location>
        <begin position="11"/>
        <end position="83"/>
    </location>
</feature>
<sequence length="200" mass="22377">MGELIVLTLCILGFLAEEPLHAYELRARISGLSGHIRPVSDGALYPALNRLRAAGFLERHEEPGRGGTPRQVLTLTDAGHAELLRRLAGPAELEITDRNSFMILLAFLGRLPDPADQLRVLRRRLAFYDQPASYFYADSRPLRAAEMTDRFRRGMLSIAAETKRADMRWLRQIITELEQELGREGDQLRRDSEAAPGGGG</sequence>
<dbReference type="Proteomes" id="UP001500212">
    <property type="component" value="Unassembled WGS sequence"/>
</dbReference>
<dbReference type="Gene3D" id="1.10.10.10">
    <property type="entry name" value="Winged helix-like DNA-binding domain superfamily/Winged helix DNA-binding domain"/>
    <property type="match status" value="1"/>
</dbReference>
<name>A0ABP8TJ15_9ACTN</name>
<dbReference type="RefSeq" id="WP_345353166.1">
    <property type="nucleotide sequence ID" value="NZ_BAABHJ010000005.1"/>
</dbReference>
<dbReference type="InterPro" id="IPR005149">
    <property type="entry name" value="Tscrpt_reg_PadR_N"/>
</dbReference>
<accession>A0ABP8TJ15</accession>
<evidence type="ECO:0000313" key="2">
    <source>
        <dbReference type="EMBL" id="GAA4606829.1"/>
    </source>
</evidence>
<dbReference type="EMBL" id="BAABHJ010000005">
    <property type="protein sequence ID" value="GAA4606829.1"/>
    <property type="molecule type" value="Genomic_DNA"/>
</dbReference>
<evidence type="ECO:0000313" key="3">
    <source>
        <dbReference type="Proteomes" id="UP001500212"/>
    </source>
</evidence>
<protein>
    <submittedName>
        <fullName evidence="2">PadR family transcriptional regulator</fullName>
    </submittedName>
</protein>
<organism evidence="2 3">
    <name type="scientific">Actinoallomurus liliacearum</name>
    <dbReference type="NCBI Taxonomy" id="1080073"/>
    <lineage>
        <taxon>Bacteria</taxon>
        <taxon>Bacillati</taxon>
        <taxon>Actinomycetota</taxon>
        <taxon>Actinomycetes</taxon>
        <taxon>Streptosporangiales</taxon>
        <taxon>Thermomonosporaceae</taxon>
        <taxon>Actinoallomurus</taxon>
    </lineage>
</organism>